<evidence type="ECO:0000313" key="2">
    <source>
        <dbReference type="Proteomes" id="UP000265618"/>
    </source>
</evidence>
<dbReference type="EMBL" id="BDIP01001861">
    <property type="protein sequence ID" value="GIQ85285.1"/>
    <property type="molecule type" value="Genomic_DNA"/>
</dbReference>
<protein>
    <submittedName>
        <fullName evidence="1">Uncharacterized protein</fullName>
    </submittedName>
</protein>
<dbReference type="OrthoDB" id="2963168at2759"/>
<sequence>MPVSDTTIVCGVDFGTTYSGFAMGHRKDKDGKVTGQYDWKGQPVKYCKTLTQLFYEKAEDGHWTAKKWGWAALKEVCHSHVGMMHRCSGTVGLIMGWRDCKDS</sequence>
<dbReference type="PANTHER" id="PTHR14187">
    <property type="entry name" value="ALPHA KINASE/ELONGATION FACTOR 2 KINASE"/>
    <property type="match status" value="1"/>
</dbReference>
<dbReference type="Proteomes" id="UP000265618">
    <property type="component" value="Unassembled WGS sequence"/>
</dbReference>
<keyword evidence="2" id="KW-1185">Reference proteome</keyword>
<reference evidence="1 2" key="1">
    <citation type="journal article" date="2018" name="PLoS ONE">
        <title>The draft genome of Kipferlia bialata reveals reductive genome evolution in fornicate parasites.</title>
        <authorList>
            <person name="Tanifuji G."/>
            <person name="Takabayashi S."/>
            <person name="Kume K."/>
            <person name="Takagi M."/>
            <person name="Nakayama T."/>
            <person name="Kamikawa R."/>
            <person name="Inagaki Y."/>
            <person name="Hashimoto T."/>
        </authorList>
    </citation>
    <scope>NUCLEOTIDE SEQUENCE [LARGE SCALE GENOMIC DNA]</scope>
    <source>
        <strain evidence="1">NY0173</strain>
    </source>
</reference>
<evidence type="ECO:0000313" key="1">
    <source>
        <dbReference type="EMBL" id="GIQ85285.1"/>
    </source>
</evidence>
<name>A0A9K3D0C2_9EUKA</name>
<comment type="caution">
    <text evidence="1">The sequence shown here is derived from an EMBL/GenBank/DDBJ whole genome shotgun (WGS) entry which is preliminary data.</text>
</comment>
<organism evidence="1 2">
    <name type="scientific">Kipferlia bialata</name>
    <dbReference type="NCBI Taxonomy" id="797122"/>
    <lineage>
        <taxon>Eukaryota</taxon>
        <taxon>Metamonada</taxon>
        <taxon>Carpediemonas-like organisms</taxon>
        <taxon>Kipferlia</taxon>
    </lineage>
</organism>
<proteinExistence type="predicted"/>
<gene>
    <name evidence="1" type="ORF">KIPB_006924</name>
</gene>
<dbReference type="AlphaFoldDB" id="A0A9K3D0C2"/>
<accession>A0A9K3D0C2</accession>
<dbReference type="PANTHER" id="PTHR14187:SF5">
    <property type="entry name" value="HEAT SHOCK 70 KDA PROTEIN 12A"/>
    <property type="match status" value="1"/>
</dbReference>